<reference evidence="19 20" key="1">
    <citation type="submission" date="2015-12" db="EMBL/GenBank/DDBJ databases">
        <authorList>
            <person name="Tarr C.L."/>
            <person name="Gladney L.M."/>
        </authorList>
    </citation>
    <scope>NUCLEOTIDE SEQUENCE [LARGE SCALE GENOMIC DNA]</scope>
    <source>
        <strain evidence="19 20">1048-83</strain>
    </source>
</reference>
<dbReference type="InterPro" id="IPR008207">
    <property type="entry name" value="Sig_transdc_His_kin_Hpt_dom"/>
</dbReference>
<dbReference type="Pfam" id="PF00072">
    <property type="entry name" value="Response_reg"/>
    <property type="match status" value="2"/>
</dbReference>
<dbReference type="InterPro" id="IPR003594">
    <property type="entry name" value="HATPase_dom"/>
</dbReference>
<dbReference type="EC" id="2.7.13.3" evidence="3"/>
<dbReference type="Pfam" id="PF00512">
    <property type="entry name" value="HisKA"/>
    <property type="match status" value="1"/>
</dbReference>
<dbReference type="CDD" id="cd00082">
    <property type="entry name" value="HisKA"/>
    <property type="match status" value="1"/>
</dbReference>
<dbReference type="SMART" id="SM00091">
    <property type="entry name" value="PAS"/>
    <property type="match status" value="1"/>
</dbReference>
<dbReference type="InterPro" id="IPR036890">
    <property type="entry name" value="HATPase_C_sf"/>
</dbReference>
<dbReference type="Gene3D" id="3.40.50.2300">
    <property type="match status" value="2"/>
</dbReference>
<evidence type="ECO:0000256" key="8">
    <source>
        <dbReference type="ARBA" id="ARBA00022801"/>
    </source>
</evidence>
<feature type="domain" description="Response regulatory" evidence="16">
    <location>
        <begin position="546"/>
        <end position="668"/>
    </location>
</feature>
<evidence type="ECO:0000256" key="13">
    <source>
        <dbReference type="PROSITE-ProRule" id="PRU00110"/>
    </source>
</evidence>
<dbReference type="RefSeq" id="WP_061898982.1">
    <property type="nucleotide sequence ID" value="NZ_CAXYEW010000007.1"/>
</dbReference>
<evidence type="ECO:0000259" key="18">
    <source>
        <dbReference type="PROSITE" id="PS50894"/>
    </source>
</evidence>
<dbReference type="InterPro" id="IPR036641">
    <property type="entry name" value="HPT_dom_sf"/>
</dbReference>
<dbReference type="CDD" id="cd17546">
    <property type="entry name" value="REC_hyHK_CKI1_RcsC-like"/>
    <property type="match status" value="2"/>
</dbReference>
<feature type="domain" description="PAS" evidence="17">
    <location>
        <begin position="160"/>
        <end position="236"/>
    </location>
</feature>
<dbReference type="InterPro" id="IPR005467">
    <property type="entry name" value="His_kinase_dom"/>
</dbReference>
<dbReference type="Gene3D" id="1.10.287.130">
    <property type="match status" value="1"/>
</dbReference>
<dbReference type="Pfam" id="PF02518">
    <property type="entry name" value="HATPase_c"/>
    <property type="match status" value="1"/>
</dbReference>
<evidence type="ECO:0000256" key="7">
    <source>
        <dbReference type="ARBA" id="ARBA00022741"/>
    </source>
</evidence>
<evidence type="ECO:0000259" key="16">
    <source>
        <dbReference type="PROSITE" id="PS50110"/>
    </source>
</evidence>
<comment type="caution">
    <text evidence="19">The sequence shown here is derived from an EMBL/GenBank/DDBJ whole genome shotgun (WGS) entry which is preliminary data.</text>
</comment>
<keyword evidence="19" id="KW-0418">Kinase</keyword>
<dbReference type="SMART" id="SM00387">
    <property type="entry name" value="HATPase_c"/>
    <property type="match status" value="1"/>
</dbReference>
<dbReference type="Gene3D" id="3.30.565.10">
    <property type="entry name" value="Histidine kinase-like ATPase, C-terminal domain"/>
    <property type="match status" value="1"/>
</dbReference>
<dbReference type="PANTHER" id="PTHR45339">
    <property type="entry name" value="HYBRID SIGNAL TRANSDUCTION HISTIDINE KINASE J"/>
    <property type="match status" value="1"/>
</dbReference>
<feature type="domain" description="Histidine kinase" evidence="15">
    <location>
        <begin position="306"/>
        <end position="527"/>
    </location>
</feature>
<dbReference type="InterPro" id="IPR036097">
    <property type="entry name" value="HisK_dim/P_sf"/>
</dbReference>
<dbReference type="InterPro" id="IPR000014">
    <property type="entry name" value="PAS"/>
</dbReference>
<dbReference type="SUPFAM" id="SSF55785">
    <property type="entry name" value="PYP-like sensor domain (PAS domain)"/>
    <property type="match status" value="1"/>
</dbReference>
<dbReference type="InterPro" id="IPR004358">
    <property type="entry name" value="Sig_transdc_His_kin-like_C"/>
</dbReference>
<evidence type="ECO:0000256" key="14">
    <source>
        <dbReference type="PROSITE-ProRule" id="PRU00169"/>
    </source>
</evidence>
<dbReference type="PROSITE" id="PS50894">
    <property type="entry name" value="HPT"/>
    <property type="match status" value="1"/>
</dbReference>
<dbReference type="SUPFAM" id="SSF47226">
    <property type="entry name" value="Histidine-containing phosphotransfer domain, HPT domain"/>
    <property type="match status" value="1"/>
</dbReference>
<dbReference type="InterPro" id="IPR011006">
    <property type="entry name" value="CheY-like_superfamily"/>
</dbReference>
<dbReference type="InterPro" id="IPR003661">
    <property type="entry name" value="HisK_dim/P_dom"/>
</dbReference>
<evidence type="ECO:0000313" key="19">
    <source>
        <dbReference type="EMBL" id="KYN90829.1"/>
    </source>
</evidence>
<dbReference type="InterPro" id="IPR013767">
    <property type="entry name" value="PAS_fold"/>
</dbReference>
<feature type="modified residue" description="4-aspartylphosphate" evidence="14">
    <location>
        <position position="750"/>
    </location>
</feature>
<keyword evidence="19" id="KW-0808">Transferase</keyword>
<protein>
    <recommendedName>
        <fullName evidence="3">histidine kinase</fullName>
        <ecNumber evidence="3">2.7.13.3</ecNumber>
    </recommendedName>
</protein>
<dbReference type="CDD" id="cd00088">
    <property type="entry name" value="HPT"/>
    <property type="match status" value="1"/>
</dbReference>
<comment type="catalytic activity">
    <reaction evidence="1">
        <text>ATP + protein L-histidine = ADP + protein N-phospho-L-histidine.</text>
        <dbReference type="EC" id="2.7.13.3"/>
    </reaction>
</comment>
<evidence type="ECO:0000256" key="4">
    <source>
        <dbReference type="ARBA" id="ARBA00022475"/>
    </source>
</evidence>
<evidence type="ECO:0000256" key="3">
    <source>
        <dbReference type="ARBA" id="ARBA00012438"/>
    </source>
</evidence>
<name>A0ABR5W788_9VIBR</name>
<dbReference type="InterPro" id="IPR001789">
    <property type="entry name" value="Sig_transdc_resp-reg_receiver"/>
</dbReference>
<dbReference type="PROSITE" id="PS50110">
    <property type="entry name" value="RESPONSE_REGULATORY"/>
    <property type="match status" value="2"/>
</dbReference>
<dbReference type="Gene3D" id="3.30.450.20">
    <property type="entry name" value="PAS domain"/>
    <property type="match status" value="1"/>
</dbReference>
<feature type="domain" description="HPt" evidence="18">
    <location>
        <begin position="864"/>
        <end position="962"/>
    </location>
</feature>
<evidence type="ECO:0000256" key="6">
    <source>
        <dbReference type="ARBA" id="ARBA00022692"/>
    </source>
</evidence>
<organism evidence="19 20">
    <name type="scientific">Vibrio cidicii</name>
    <dbReference type="NCBI Taxonomy" id="1763883"/>
    <lineage>
        <taxon>Bacteria</taxon>
        <taxon>Pseudomonadati</taxon>
        <taxon>Pseudomonadota</taxon>
        <taxon>Gammaproteobacteria</taxon>
        <taxon>Vibrionales</taxon>
        <taxon>Vibrionaceae</taxon>
        <taxon>Vibrio</taxon>
    </lineage>
</organism>
<dbReference type="PANTHER" id="PTHR45339:SF1">
    <property type="entry name" value="HYBRID SIGNAL TRANSDUCTION HISTIDINE KINASE J"/>
    <property type="match status" value="1"/>
</dbReference>
<evidence type="ECO:0000259" key="15">
    <source>
        <dbReference type="PROSITE" id="PS50109"/>
    </source>
</evidence>
<evidence type="ECO:0000256" key="10">
    <source>
        <dbReference type="ARBA" id="ARBA00022989"/>
    </source>
</evidence>
<keyword evidence="11" id="KW-0902">Two-component regulatory system</keyword>
<dbReference type="NCBIfam" id="TIGR00229">
    <property type="entry name" value="sensory_box"/>
    <property type="match status" value="1"/>
</dbReference>
<keyword evidence="4" id="KW-1003">Cell membrane</keyword>
<evidence type="ECO:0000256" key="2">
    <source>
        <dbReference type="ARBA" id="ARBA00004651"/>
    </source>
</evidence>
<keyword evidence="8" id="KW-0378">Hydrolase</keyword>
<sequence length="1056" mass="117570">MTETISLSLGNNEHSRLLVRQRVLAILKTFGYDSCQCDIHLLRISEFVRLTLKEVRHFTFVVALDAQSAQITLSHPQIVSTEISYPSCVDVRHGEGSAGIVIVAFSPPSIDALQKLVQLLARRSRDELMSELKNKNQELATHQAGLEKEIELRTADLKASVELSRTIIDGAPSSVAIVDESLSISLWNTTAQNVYGYDLMEVQGQNILTLLNMTLPDSLSHILRAPLSLESKLKVEGHFYEVETMTKDGLLVPIDLGVSIFELNGSCHAALFLRDVTLSKAVEKELNDAKAKAEEAVEVKSMFLANMSHEIRTPMNAIIGMSHLALKTDLTPKQRDYVAKIHSSATLLLGIINDILDFSKIEAGKLAIETTEFYLDDVFHNVSMVTGQKAFEKGLELIFDLPRDTPRCLLGDPLRLGQIIINLVNNAVKFTEQGEITVSVRHSRNAGGVVKLEFRVSDTGIGMTEKQMNGLFTAFTQADGSTTRKYGGTGLGLSICRRLVELMGGRIHVESELENGSHFIFSVLVKEDMSKVFAPSIVPQALERIRILVVDDNEHALEIMLEMLSTLPGKVELATSGKVAIEHIGEAIERQEKFDLVFMDWNMPELDGLETSRLIRESFPNEDQPKIVIVTAYDKEDVLDVTNELDIAGFLSKPVGQSYLFDLLVELFGRNRDSETFKRKRDLTTHDLENELSGLRVLLTEDNEINQQIAVELMEGKGLIVTVANNGREALDHLESVERDSMPFDVVFMDLQMPIMDGYEASRRIRSNSSYDHIPLIAMTAHAMVEERERCLNLGMNDHISKPINPEILFGTIKKWCPNLAEKGNSESQKPAQPAVKSSATKLTGLEALNSLDFKNGLLRVAGNESLYRRLLSQFMDKEVNVPERLFIALDKRDIEQALNIVHSLKGSAANLGAVRLSDIAARLEVAIQNGKETEVLESVSHELAHHLEQFFSDLSLALGRPKPTADKRLALQEDELVVIHTLDSLLGNLDAYAIEFLDEHYVLLNTLLKSEQFDACCRAVNDCDFEAANQSLRKAVSIYPLDLTKLSGDMYEKDT</sequence>
<evidence type="ECO:0000313" key="20">
    <source>
        <dbReference type="Proteomes" id="UP000075609"/>
    </source>
</evidence>
<comment type="subcellular location">
    <subcellularLocation>
        <location evidence="2">Cell membrane</location>
        <topology evidence="2">Multi-pass membrane protein</topology>
    </subcellularLocation>
</comment>
<dbReference type="PROSITE" id="PS50109">
    <property type="entry name" value="HIS_KIN"/>
    <property type="match status" value="1"/>
</dbReference>
<keyword evidence="12" id="KW-0472">Membrane</keyword>
<dbReference type="Pfam" id="PF00989">
    <property type="entry name" value="PAS"/>
    <property type="match status" value="1"/>
</dbReference>
<dbReference type="Proteomes" id="UP000075609">
    <property type="component" value="Unassembled WGS sequence"/>
</dbReference>
<proteinExistence type="predicted"/>
<dbReference type="InterPro" id="IPR035965">
    <property type="entry name" value="PAS-like_dom_sf"/>
</dbReference>
<keyword evidence="10" id="KW-1133">Transmembrane helix</keyword>
<accession>A0ABR5W788</accession>
<dbReference type="SUPFAM" id="SSF47384">
    <property type="entry name" value="Homodimeric domain of signal transducing histidine kinase"/>
    <property type="match status" value="1"/>
</dbReference>
<feature type="domain" description="Response regulatory" evidence="16">
    <location>
        <begin position="696"/>
        <end position="817"/>
    </location>
</feature>
<dbReference type="CDD" id="cd00130">
    <property type="entry name" value="PAS"/>
    <property type="match status" value="1"/>
</dbReference>
<keyword evidence="5 14" id="KW-0597">Phosphoprotein</keyword>
<dbReference type="PROSITE" id="PS50112">
    <property type="entry name" value="PAS"/>
    <property type="match status" value="1"/>
</dbReference>
<keyword evidence="7" id="KW-0547">Nucleotide-binding</keyword>
<feature type="modified residue" description="Phosphohistidine" evidence="13">
    <location>
        <position position="903"/>
    </location>
</feature>
<dbReference type="CDD" id="cd16922">
    <property type="entry name" value="HATPase_EvgS-ArcB-TorS-like"/>
    <property type="match status" value="1"/>
</dbReference>
<dbReference type="SMART" id="SM00448">
    <property type="entry name" value="REC"/>
    <property type="match status" value="2"/>
</dbReference>
<dbReference type="Gene3D" id="1.20.120.160">
    <property type="entry name" value="HPT domain"/>
    <property type="match status" value="1"/>
</dbReference>
<dbReference type="SMART" id="SM00073">
    <property type="entry name" value="HPT"/>
    <property type="match status" value="1"/>
</dbReference>
<evidence type="ECO:0000256" key="5">
    <source>
        <dbReference type="ARBA" id="ARBA00022553"/>
    </source>
</evidence>
<dbReference type="SUPFAM" id="SSF55874">
    <property type="entry name" value="ATPase domain of HSP90 chaperone/DNA topoisomerase II/histidine kinase"/>
    <property type="match status" value="1"/>
</dbReference>
<keyword evidence="9" id="KW-0067">ATP-binding</keyword>
<dbReference type="SUPFAM" id="SSF52172">
    <property type="entry name" value="CheY-like"/>
    <property type="match status" value="2"/>
</dbReference>
<keyword evidence="6" id="KW-0812">Transmembrane</keyword>
<keyword evidence="20" id="KW-1185">Reference proteome</keyword>
<evidence type="ECO:0000256" key="12">
    <source>
        <dbReference type="ARBA" id="ARBA00023136"/>
    </source>
</evidence>
<evidence type="ECO:0000256" key="11">
    <source>
        <dbReference type="ARBA" id="ARBA00023012"/>
    </source>
</evidence>
<evidence type="ECO:0000256" key="9">
    <source>
        <dbReference type="ARBA" id="ARBA00022840"/>
    </source>
</evidence>
<evidence type="ECO:0000256" key="1">
    <source>
        <dbReference type="ARBA" id="ARBA00000085"/>
    </source>
</evidence>
<gene>
    <name evidence="19" type="ORF">ATY35_08325</name>
</gene>
<dbReference type="PRINTS" id="PR00344">
    <property type="entry name" value="BCTRLSENSOR"/>
</dbReference>
<evidence type="ECO:0000259" key="17">
    <source>
        <dbReference type="PROSITE" id="PS50112"/>
    </source>
</evidence>
<dbReference type="EMBL" id="LOBP01000013">
    <property type="protein sequence ID" value="KYN90829.1"/>
    <property type="molecule type" value="Genomic_DNA"/>
</dbReference>
<dbReference type="GO" id="GO:0016301">
    <property type="term" value="F:kinase activity"/>
    <property type="evidence" value="ECO:0007669"/>
    <property type="project" value="UniProtKB-KW"/>
</dbReference>
<dbReference type="SMART" id="SM00388">
    <property type="entry name" value="HisKA"/>
    <property type="match status" value="1"/>
</dbReference>
<dbReference type="Pfam" id="PF01627">
    <property type="entry name" value="Hpt"/>
    <property type="match status" value="1"/>
</dbReference>
<feature type="modified residue" description="4-aspartylphosphate" evidence="14">
    <location>
        <position position="600"/>
    </location>
</feature>